<dbReference type="InterPro" id="IPR000048">
    <property type="entry name" value="IQ_motif_EF-hand-BS"/>
</dbReference>
<evidence type="ECO:0000256" key="4">
    <source>
        <dbReference type="SAM" id="MobiDB-lite"/>
    </source>
</evidence>
<comment type="similarity">
    <text evidence="2">Belongs to the IQD family.</text>
</comment>
<feature type="region of interest" description="Disordered" evidence="4">
    <location>
        <begin position="1"/>
        <end position="41"/>
    </location>
</feature>
<feature type="domain" description="DUF4005" evidence="5">
    <location>
        <begin position="349"/>
        <end position="403"/>
    </location>
</feature>
<dbReference type="EMBL" id="GGEC01021641">
    <property type="protein sequence ID" value="MBX02125.1"/>
    <property type="molecule type" value="Transcribed_RNA"/>
</dbReference>
<feature type="compositionally biased region" description="Polar residues" evidence="4">
    <location>
        <begin position="28"/>
        <end position="40"/>
    </location>
</feature>
<protein>
    <recommendedName>
        <fullName evidence="5">DUF4005 domain-containing protein</fullName>
    </recommendedName>
</protein>
<evidence type="ECO:0000256" key="3">
    <source>
        <dbReference type="ARBA" id="ARBA00024378"/>
    </source>
</evidence>
<name>A0A2P2K8P1_RHIMU</name>
<dbReference type="PANTHER" id="PTHR32295:SF174">
    <property type="entry name" value="PROTEIN IQ-DOMAIN 24"/>
    <property type="match status" value="1"/>
</dbReference>
<dbReference type="InterPro" id="IPR025064">
    <property type="entry name" value="DUF4005"/>
</dbReference>
<evidence type="ECO:0000259" key="5">
    <source>
        <dbReference type="Pfam" id="PF13178"/>
    </source>
</evidence>
<evidence type="ECO:0000256" key="1">
    <source>
        <dbReference type="ARBA" id="ARBA00022860"/>
    </source>
</evidence>
<feature type="region of interest" description="Disordered" evidence="4">
    <location>
        <begin position="179"/>
        <end position="205"/>
    </location>
</feature>
<dbReference type="Pfam" id="PF00612">
    <property type="entry name" value="IQ"/>
    <property type="match status" value="2"/>
</dbReference>
<dbReference type="Gene3D" id="1.20.5.190">
    <property type="match status" value="1"/>
</dbReference>
<proteinExistence type="inferred from homology"/>
<evidence type="ECO:0000256" key="2">
    <source>
        <dbReference type="ARBA" id="ARBA00024341"/>
    </source>
</evidence>
<comment type="subunit">
    <text evidence="3">Binds to multiple calmodulin (CaM) in the presence of Ca(2+) and CaM-like proteins.</text>
</comment>
<dbReference type="Pfam" id="PF13178">
    <property type="entry name" value="DUF4005"/>
    <property type="match status" value="1"/>
</dbReference>
<dbReference type="SMART" id="SM00015">
    <property type="entry name" value="IQ"/>
    <property type="match status" value="2"/>
</dbReference>
<accession>A0A2P2K8P1</accession>
<dbReference type="CDD" id="cd23767">
    <property type="entry name" value="IQCD"/>
    <property type="match status" value="1"/>
</dbReference>
<dbReference type="AlphaFoldDB" id="A0A2P2K8P1"/>
<sequence length="446" mass="49325">MGFFRRLFGGKSPGGSSPAKEKSRRSFAGSSNATSSQFQSNKRDAFSIHHEDNLDANKHAIAVAAATAAVAEAALAAARAAAEVVRLTNGSGPDNVGGRPAVCENVSQSRRRWVEALAALKIQSAFRGYLARRALRALKALVKLQALVRGHIVRKQTADMLRRMQTLVRLQARARASRTHLSESWRSTSKSSHSHYPTSGSNSNLKDIIDQSKTDIDSNWFYHWMEENLWNNNNKTLLRNQHADDEKSDKILEVDTWKPRMKSQSNRIFQTPQHVLASEHGQQSFMAFDSPSKFSMKASNPMPIISSADVSPLDSIKFPQGKDEAVGISADNSPIVFSASSRPGSSRRRGPFSPTKSEYSCGFFNGYSGYPSYMANTESSRAKVRSQSAPRQRLEFETYGSTRTSVQGFGDVDTHSERSFGHHTDFRKNAYPTSGWVNRLGGSNLR</sequence>
<dbReference type="GO" id="GO:0005516">
    <property type="term" value="F:calmodulin binding"/>
    <property type="evidence" value="ECO:0007669"/>
    <property type="project" value="UniProtKB-KW"/>
</dbReference>
<dbReference type="PROSITE" id="PS50096">
    <property type="entry name" value="IQ"/>
    <property type="match status" value="2"/>
</dbReference>
<dbReference type="PANTHER" id="PTHR32295">
    <property type="entry name" value="IQ-DOMAIN 5-RELATED"/>
    <property type="match status" value="1"/>
</dbReference>
<organism evidence="6">
    <name type="scientific">Rhizophora mucronata</name>
    <name type="common">Asiatic mangrove</name>
    <dbReference type="NCBI Taxonomy" id="61149"/>
    <lineage>
        <taxon>Eukaryota</taxon>
        <taxon>Viridiplantae</taxon>
        <taxon>Streptophyta</taxon>
        <taxon>Embryophyta</taxon>
        <taxon>Tracheophyta</taxon>
        <taxon>Spermatophyta</taxon>
        <taxon>Magnoliopsida</taxon>
        <taxon>eudicotyledons</taxon>
        <taxon>Gunneridae</taxon>
        <taxon>Pentapetalae</taxon>
        <taxon>rosids</taxon>
        <taxon>fabids</taxon>
        <taxon>Malpighiales</taxon>
        <taxon>Rhizophoraceae</taxon>
        <taxon>Rhizophora</taxon>
    </lineage>
</organism>
<keyword evidence="1" id="KW-0112">Calmodulin-binding</keyword>
<reference evidence="6" key="1">
    <citation type="submission" date="2018-02" db="EMBL/GenBank/DDBJ databases">
        <title>Rhizophora mucronata_Transcriptome.</title>
        <authorList>
            <person name="Meera S.P."/>
            <person name="Sreeshan A."/>
            <person name="Augustine A."/>
        </authorList>
    </citation>
    <scope>NUCLEOTIDE SEQUENCE</scope>
    <source>
        <tissue evidence="6">Leaf</tissue>
    </source>
</reference>
<feature type="compositionally biased region" description="Low complexity" evidence="4">
    <location>
        <begin position="182"/>
        <end position="203"/>
    </location>
</feature>
<evidence type="ECO:0000313" key="6">
    <source>
        <dbReference type="EMBL" id="MBX02125.1"/>
    </source>
</evidence>